<keyword evidence="2" id="KW-1185">Reference proteome</keyword>
<gene>
    <name evidence="1" type="ORF">AMTR_s00009p00124140</name>
</gene>
<organism evidence="1 2">
    <name type="scientific">Amborella trichopoda</name>
    <dbReference type="NCBI Taxonomy" id="13333"/>
    <lineage>
        <taxon>Eukaryota</taxon>
        <taxon>Viridiplantae</taxon>
        <taxon>Streptophyta</taxon>
        <taxon>Embryophyta</taxon>
        <taxon>Tracheophyta</taxon>
        <taxon>Spermatophyta</taxon>
        <taxon>Magnoliopsida</taxon>
        <taxon>Amborellales</taxon>
        <taxon>Amborellaceae</taxon>
        <taxon>Amborella</taxon>
    </lineage>
</organism>
<name>W1NHA7_AMBTC</name>
<dbReference type="Proteomes" id="UP000017836">
    <property type="component" value="Unassembled WGS sequence"/>
</dbReference>
<dbReference type="HOGENOM" id="CLU_2088069_0_0_1"/>
<accession>W1NHA7</accession>
<sequence>MRSSKIRPMVDFNAPTYSRESARLLDESDHRTIRRNKHDYIGRRLFLQSYKFSLEESFKERLQRTVKKMMNTAREIAGKSFKEAWIMQSRLRVSHLRVSSTCAPFRCFGPNRAKKLF</sequence>
<proteinExistence type="predicted"/>
<dbReference type="AlphaFoldDB" id="W1NHA7"/>
<evidence type="ECO:0000313" key="1">
    <source>
        <dbReference type="EMBL" id="ERM94878.1"/>
    </source>
</evidence>
<dbReference type="Gramene" id="ERM94878">
    <property type="protein sequence ID" value="ERM94878"/>
    <property type="gene ID" value="AMTR_s00009p00124140"/>
</dbReference>
<protein>
    <submittedName>
        <fullName evidence="1">Uncharacterized protein</fullName>
    </submittedName>
</protein>
<reference evidence="2" key="1">
    <citation type="journal article" date="2013" name="Science">
        <title>The Amborella genome and the evolution of flowering plants.</title>
        <authorList>
            <consortium name="Amborella Genome Project"/>
        </authorList>
    </citation>
    <scope>NUCLEOTIDE SEQUENCE [LARGE SCALE GENOMIC DNA]</scope>
</reference>
<dbReference type="EMBL" id="KI397501">
    <property type="protein sequence ID" value="ERM94878.1"/>
    <property type="molecule type" value="Genomic_DNA"/>
</dbReference>
<evidence type="ECO:0000313" key="2">
    <source>
        <dbReference type="Proteomes" id="UP000017836"/>
    </source>
</evidence>